<dbReference type="SUPFAM" id="SSF51735">
    <property type="entry name" value="NAD(P)-binding Rossmann-fold domains"/>
    <property type="match status" value="1"/>
</dbReference>
<evidence type="ECO:0000313" key="2">
    <source>
        <dbReference type="EMBL" id="PWY66337.1"/>
    </source>
</evidence>
<dbReference type="CDD" id="cd02315">
    <property type="entry name" value="ScASADH_like_N"/>
    <property type="match status" value="1"/>
</dbReference>
<dbReference type="OrthoDB" id="1894490at2759"/>
<organism evidence="2 3">
    <name type="scientific">Aspergillus eucalypticola (strain CBS 122712 / IBT 29274)</name>
    <dbReference type="NCBI Taxonomy" id="1448314"/>
    <lineage>
        <taxon>Eukaryota</taxon>
        <taxon>Fungi</taxon>
        <taxon>Dikarya</taxon>
        <taxon>Ascomycota</taxon>
        <taxon>Pezizomycotina</taxon>
        <taxon>Eurotiomycetes</taxon>
        <taxon>Eurotiomycetidae</taxon>
        <taxon>Eurotiales</taxon>
        <taxon>Aspergillaceae</taxon>
        <taxon>Aspergillus</taxon>
        <taxon>Aspergillus subgen. Circumdati</taxon>
    </lineage>
</organism>
<dbReference type="GeneID" id="37056858"/>
<sequence>MASYPKKKCVLITSRCFGATGSVGQRFILLLADHPFLELHAVGASERSAGKQYKDAVRWKQSTAMSEKLSTLVLRDCKAEQFADCDLVFSGLNSDIAGDV</sequence>
<name>A0A317V0I3_ASPEC</name>
<evidence type="ECO:0000313" key="3">
    <source>
        <dbReference type="Proteomes" id="UP000246171"/>
    </source>
</evidence>
<dbReference type="EMBL" id="MSFU01000025">
    <property type="protein sequence ID" value="PWY66337.1"/>
    <property type="molecule type" value="Genomic_DNA"/>
</dbReference>
<feature type="domain" description="Semialdehyde dehydrogenase NAD-binding" evidence="1">
    <location>
        <begin position="18"/>
        <end position="98"/>
    </location>
</feature>
<dbReference type="Pfam" id="PF01118">
    <property type="entry name" value="Semialdhyde_dh"/>
    <property type="match status" value="1"/>
</dbReference>
<dbReference type="RefSeq" id="XP_025384988.1">
    <property type="nucleotide sequence ID" value="XM_025534896.1"/>
</dbReference>
<dbReference type="GO" id="GO:0009088">
    <property type="term" value="P:threonine biosynthetic process"/>
    <property type="evidence" value="ECO:0007669"/>
    <property type="project" value="TreeGrafter"/>
</dbReference>
<proteinExistence type="predicted"/>
<gene>
    <name evidence="2" type="ORF">BO83DRAFT_419788</name>
</gene>
<dbReference type="Proteomes" id="UP000246171">
    <property type="component" value="Unassembled WGS sequence"/>
</dbReference>
<dbReference type="PANTHER" id="PTHR46718:SF1">
    <property type="entry name" value="ASPARTATE-SEMIALDEHYDE DEHYDROGENASE"/>
    <property type="match status" value="1"/>
</dbReference>
<dbReference type="Gene3D" id="3.40.50.720">
    <property type="entry name" value="NAD(P)-binding Rossmann-like Domain"/>
    <property type="match status" value="1"/>
</dbReference>
<dbReference type="AlphaFoldDB" id="A0A317V0I3"/>
<dbReference type="PANTHER" id="PTHR46718">
    <property type="entry name" value="ASPARTATE-SEMIALDEHYDE DEHYDROGENASE"/>
    <property type="match status" value="1"/>
</dbReference>
<dbReference type="InterPro" id="IPR036291">
    <property type="entry name" value="NAD(P)-bd_dom_sf"/>
</dbReference>
<comment type="caution">
    <text evidence="2">The sequence shown here is derived from an EMBL/GenBank/DDBJ whole genome shotgun (WGS) entry which is preliminary data.</text>
</comment>
<protein>
    <submittedName>
        <fullName evidence="2">NAD-binding semialdehyde dehydrogenase</fullName>
    </submittedName>
</protein>
<accession>A0A317V0I3</accession>
<feature type="non-terminal residue" evidence="2">
    <location>
        <position position="100"/>
    </location>
</feature>
<dbReference type="GO" id="GO:0009086">
    <property type="term" value="P:methionine biosynthetic process"/>
    <property type="evidence" value="ECO:0007669"/>
    <property type="project" value="TreeGrafter"/>
</dbReference>
<dbReference type="InterPro" id="IPR000534">
    <property type="entry name" value="Semialdehyde_DH_NAD-bd"/>
</dbReference>
<dbReference type="VEuPathDB" id="FungiDB:BO83DRAFT_419788"/>
<dbReference type="GO" id="GO:0051287">
    <property type="term" value="F:NAD binding"/>
    <property type="evidence" value="ECO:0007669"/>
    <property type="project" value="InterPro"/>
</dbReference>
<reference evidence="2" key="1">
    <citation type="submission" date="2016-12" db="EMBL/GenBank/DDBJ databases">
        <title>The genomes of Aspergillus section Nigri reveals drivers in fungal speciation.</title>
        <authorList>
            <consortium name="DOE Joint Genome Institute"/>
            <person name="Vesth T.C."/>
            <person name="Nybo J."/>
            <person name="Theobald S."/>
            <person name="Brandl J."/>
            <person name="Frisvad J.C."/>
            <person name="Nielsen K.F."/>
            <person name="Lyhne E.K."/>
            <person name="Kogle M.E."/>
            <person name="Kuo A."/>
            <person name="Riley R."/>
            <person name="Clum A."/>
            <person name="Nolan M."/>
            <person name="Lipzen A."/>
            <person name="Salamov A."/>
            <person name="Henrissat B."/>
            <person name="Wiebenga A."/>
            <person name="De vries R.P."/>
            <person name="Grigoriev I.V."/>
            <person name="Mortensen U.H."/>
            <person name="Andersen M.R."/>
            <person name="Baker S.E."/>
        </authorList>
    </citation>
    <scope>NUCLEOTIDE SEQUENCE</scope>
    <source>
        <strain evidence="2">CBS 122712</strain>
    </source>
</reference>
<dbReference type="GO" id="GO:0004073">
    <property type="term" value="F:aspartate-semialdehyde dehydrogenase activity"/>
    <property type="evidence" value="ECO:0007669"/>
    <property type="project" value="TreeGrafter"/>
</dbReference>
<keyword evidence="3" id="KW-1185">Reference proteome</keyword>
<dbReference type="InterPro" id="IPR051823">
    <property type="entry name" value="ASADH-related"/>
</dbReference>
<evidence type="ECO:0000259" key="1">
    <source>
        <dbReference type="Pfam" id="PF01118"/>
    </source>
</evidence>